<comment type="caution">
    <text evidence="1">The sequence shown here is derived from an EMBL/GenBank/DDBJ whole genome shotgun (WGS) entry which is preliminary data.</text>
</comment>
<dbReference type="EMBL" id="JBBIAA010000085">
    <property type="protein sequence ID" value="MEJ5947066.1"/>
    <property type="molecule type" value="Genomic_DNA"/>
</dbReference>
<feature type="non-terminal residue" evidence="1">
    <location>
        <position position="1"/>
    </location>
</feature>
<evidence type="ECO:0000313" key="2">
    <source>
        <dbReference type="Proteomes" id="UP001387100"/>
    </source>
</evidence>
<accession>A0ABU8RPP6</accession>
<keyword evidence="2" id="KW-1185">Reference proteome</keyword>
<reference evidence="1 2" key="1">
    <citation type="journal article" date="2017" name="Int. J. Syst. Evol. Microbiol.">
        <title>Pseudokineococcus basanitobsidens sp. nov., isolated from volcanic rock.</title>
        <authorList>
            <person name="Lee D.W."/>
            <person name="Park M.Y."/>
            <person name="Kim J.J."/>
            <person name="Kim B.S."/>
        </authorList>
    </citation>
    <scope>NUCLEOTIDE SEQUENCE [LARGE SCALE GENOMIC DNA]</scope>
    <source>
        <strain evidence="1 2">DSM 103726</strain>
    </source>
</reference>
<gene>
    <name evidence="1" type="ORF">WDZ17_17385</name>
</gene>
<name>A0ABU8RPP6_9ACTN</name>
<dbReference type="Proteomes" id="UP001387100">
    <property type="component" value="Unassembled WGS sequence"/>
</dbReference>
<sequence>GDQLLLVLTTNRDATLTAPTGAGTWGAPVQQGTGDKGEVETTVYAKKADGTEAGQVLRIGFDATSKYTLTAAAYSGATLDSATLAAETTNRAAHTTPAATVTTAGSWIASYWADKTSATTDWTSPAGTTDRAETIGTASGRITSLLVDTNAPVPTGTRPGLTATATSASLKATTLTLVLRP</sequence>
<organism evidence="1 2">
    <name type="scientific">Pseudokineococcus basanitobsidens</name>
    <dbReference type="NCBI Taxonomy" id="1926649"/>
    <lineage>
        <taxon>Bacteria</taxon>
        <taxon>Bacillati</taxon>
        <taxon>Actinomycetota</taxon>
        <taxon>Actinomycetes</taxon>
        <taxon>Kineosporiales</taxon>
        <taxon>Kineosporiaceae</taxon>
        <taxon>Pseudokineococcus</taxon>
    </lineage>
</organism>
<feature type="non-terminal residue" evidence="1">
    <location>
        <position position="181"/>
    </location>
</feature>
<proteinExistence type="predicted"/>
<protein>
    <submittedName>
        <fullName evidence="1">Uncharacterized protein</fullName>
    </submittedName>
</protein>
<evidence type="ECO:0000313" key="1">
    <source>
        <dbReference type="EMBL" id="MEJ5947066.1"/>
    </source>
</evidence>